<dbReference type="PANTHER" id="PTHR11010:SF5">
    <property type="entry name" value="RE36938P-RELATED"/>
    <property type="match status" value="1"/>
</dbReference>
<name>A0ABD0TFN1_LOXSC</name>
<evidence type="ECO:0000256" key="3">
    <source>
        <dbReference type="ARBA" id="ARBA00022729"/>
    </source>
</evidence>
<gene>
    <name evidence="7" type="ORF">ABMA28_014120</name>
</gene>
<evidence type="ECO:0000256" key="1">
    <source>
        <dbReference type="ARBA" id="ARBA00011079"/>
    </source>
</evidence>
<dbReference type="EMBL" id="JBEDNZ010000005">
    <property type="protein sequence ID" value="KAL0841884.1"/>
    <property type="molecule type" value="Genomic_DNA"/>
</dbReference>
<accession>A0ABD0TFN1</accession>
<feature type="signal peptide" evidence="6">
    <location>
        <begin position="1"/>
        <end position="21"/>
    </location>
</feature>
<evidence type="ECO:0000256" key="6">
    <source>
        <dbReference type="SAM" id="SignalP"/>
    </source>
</evidence>
<dbReference type="GO" id="GO:0006508">
    <property type="term" value="P:proteolysis"/>
    <property type="evidence" value="ECO:0007669"/>
    <property type="project" value="UniProtKB-KW"/>
</dbReference>
<evidence type="ECO:0000256" key="2">
    <source>
        <dbReference type="ARBA" id="ARBA00022670"/>
    </source>
</evidence>
<dbReference type="InterPro" id="IPR029058">
    <property type="entry name" value="AB_hydrolase_fold"/>
</dbReference>
<keyword evidence="2" id="KW-0645">Protease</keyword>
<dbReference type="InterPro" id="IPR008758">
    <property type="entry name" value="Peptidase_S28"/>
</dbReference>
<comment type="similarity">
    <text evidence="1">Belongs to the peptidase S28 family.</text>
</comment>
<dbReference type="GO" id="GO:0008233">
    <property type="term" value="F:peptidase activity"/>
    <property type="evidence" value="ECO:0007669"/>
    <property type="project" value="UniProtKB-KW"/>
</dbReference>
<feature type="chain" id="PRO_5044832181" description="Serine protease K12H4.7" evidence="6">
    <location>
        <begin position="22"/>
        <end position="471"/>
    </location>
</feature>
<evidence type="ECO:0000313" key="8">
    <source>
        <dbReference type="Proteomes" id="UP001549921"/>
    </source>
</evidence>
<sequence>MIYLKTLSLWVLALSVHNCYGFFRFDYNKYLKMKKLDTAGGGLNASTLWIDQPLDHFNPTDTRTWKMRYLENLSFYQSGGPILLFIGGEGPVQEGWLEFGLMASFASEVNGAMYQSEHRFYGASIPNDDISVENLAYLSSAQALADIKNLMEFLKSQTQFSNSKVVVFGGSYAGNLAAWLRLLYPDLIDAAVSSSGPVLAKTDYYEYLEVVGSAIKNYGTPDCYDKVAQVFRRYEELLKTADGIEQLKQEESVCDGVDLNVLENQYVFFLAKIAGWAVAVQYGDPDHIRDFCSKNMDGMKEHTLDDIFYNTWNKELRCSNYDFNMMIEGLQNSKDSKPWIYQTCTEFGYKMTTTSDNQPFTHLPLDFYIKMCTGVFGPEFDQRRIDEGVSKTNDKYGGLTPNVEKVVFVQGEIDPWHKLGVLKDLSNEAPARMIPRASHCSDLVSDDANDMPERVAVRNFEKQKLKEWIGM</sequence>
<dbReference type="Gene3D" id="3.40.50.1820">
    <property type="entry name" value="alpha/beta hydrolase"/>
    <property type="match status" value="1"/>
</dbReference>
<evidence type="ECO:0000256" key="4">
    <source>
        <dbReference type="ARBA" id="ARBA00022801"/>
    </source>
</evidence>
<dbReference type="SUPFAM" id="SSF53474">
    <property type="entry name" value="alpha/beta-Hydrolases"/>
    <property type="match status" value="1"/>
</dbReference>
<reference evidence="7 8" key="1">
    <citation type="submission" date="2024-06" db="EMBL/GenBank/DDBJ databases">
        <title>A chromosome-level genome assembly of beet webworm, Loxostege sticticalis.</title>
        <authorList>
            <person name="Zhang Y."/>
        </authorList>
    </citation>
    <scope>NUCLEOTIDE SEQUENCE [LARGE SCALE GENOMIC DNA]</scope>
    <source>
        <strain evidence="7">AQ028</strain>
        <tissue evidence="7">Male pupae</tissue>
    </source>
</reference>
<keyword evidence="5" id="KW-0325">Glycoprotein</keyword>
<organism evidence="7 8">
    <name type="scientific">Loxostege sticticalis</name>
    <name type="common">Beet webworm moth</name>
    <dbReference type="NCBI Taxonomy" id="481309"/>
    <lineage>
        <taxon>Eukaryota</taxon>
        <taxon>Metazoa</taxon>
        <taxon>Ecdysozoa</taxon>
        <taxon>Arthropoda</taxon>
        <taxon>Hexapoda</taxon>
        <taxon>Insecta</taxon>
        <taxon>Pterygota</taxon>
        <taxon>Neoptera</taxon>
        <taxon>Endopterygota</taxon>
        <taxon>Lepidoptera</taxon>
        <taxon>Glossata</taxon>
        <taxon>Ditrysia</taxon>
        <taxon>Pyraloidea</taxon>
        <taxon>Crambidae</taxon>
        <taxon>Pyraustinae</taxon>
        <taxon>Loxostege</taxon>
    </lineage>
</organism>
<dbReference type="AlphaFoldDB" id="A0ABD0TFN1"/>
<evidence type="ECO:0000313" key="7">
    <source>
        <dbReference type="EMBL" id="KAL0841884.1"/>
    </source>
</evidence>
<dbReference type="Pfam" id="PF05577">
    <property type="entry name" value="Peptidase_S28"/>
    <property type="match status" value="1"/>
</dbReference>
<proteinExistence type="inferred from homology"/>
<dbReference type="Gene3D" id="1.20.120.980">
    <property type="entry name" value="Serine carboxypeptidase S28, SKS domain"/>
    <property type="match status" value="1"/>
</dbReference>
<keyword evidence="3 6" id="KW-0732">Signal</keyword>
<evidence type="ECO:0000256" key="5">
    <source>
        <dbReference type="ARBA" id="ARBA00023180"/>
    </source>
</evidence>
<protein>
    <recommendedName>
        <fullName evidence="9">Serine protease K12H4.7</fullName>
    </recommendedName>
</protein>
<dbReference type="InterPro" id="IPR042269">
    <property type="entry name" value="Ser_carbopepase_S28_SKS"/>
</dbReference>
<evidence type="ECO:0008006" key="9">
    <source>
        <dbReference type="Google" id="ProtNLM"/>
    </source>
</evidence>
<keyword evidence="4" id="KW-0378">Hydrolase</keyword>
<dbReference type="Proteomes" id="UP001549921">
    <property type="component" value="Unassembled WGS sequence"/>
</dbReference>
<comment type="caution">
    <text evidence="7">The sequence shown here is derived from an EMBL/GenBank/DDBJ whole genome shotgun (WGS) entry which is preliminary data.</text>
</comment>
<dbReference type="PANTHER" id="PTHR11010">
    <property type="entry name" value="PROTEASE S28 PRO-X CARBOXYPEPTIDASE-RELATED"/>
    <property type="match status" value="1"/>
</dbReference>